<accession>A0A0D7KEG6</accession>
<protein>
    <submittedName>
        <fullName evidence="2">Uncharacterized protein</fullName>
    </submittedName>
</protein>
<gene>
    <name evidence="2" type="ORF">RP29_00890</name>
</gene>
<evidence type="ECO:0000313" key="2">
    <source>
        <dbReference type="EMBL" id="KJA12449.1"/>
    </source>
</evidence>
<dbReference type="PATRIC" id="fig|80878.5.peg.972"/>
<comment type="caution">
    <text evidence="2">The sequence shown here is derived from an EMBL/GenBank/DDBJ whole genome shotgun (WGS) entry which is preliminary data.</text>
</comment>
<evidence type="ECO:0000256" key="1">
    <source>
        <dbReference type="SAM" id="Coils"/>
    </source>
</evidence>
<sequence>MSVREVNDKFIGLRVERSIDKVPHVKFFSYRIRVLKNGITTYRNATRAEKKELLAAAEAYDKKLERLQKKSKTQKGFDPFVSRTNTGIKGISYRAGKDTQGYEYVGFFINITEGGKQHSISVRMADRTWEENWRIAALRLAKVKQLDKATTKKIILAIPSEKKLRGRKAK</sequence>
<organism evidence="2 3">
    <name type="scientific">Acidovorax temperans</name>
    <dbReference type="NCBI Taxonomy" id="80878"/>
    <lineage>
        <taxon>Bacteria</taxon>
        <taxon>Pseudomonadati</taxon>
        <taxon>Pseudomonadota</taxon>
        <taxon>Betaproteobacteria</taxon>
        <taxon>Burkholderiales</taxon>
        <taxon>Comamonadaceae</taxon>
        <taxon>Acidovorax</taxon>
    </lineage>
</organism>
<dbReference type="STRING" id="80878.RP29_00890"/>
<feature type="coiled-coil region" evidence="1">
    <location>
        <begin position="43"/>
        <end position="70"/>
    </location>
</feature>
<dbReference type="OrthoDB" id="9908670at2"/>
<evidence type="ECO:0000313" key="3">
    <source>
        <dbReference type="Proteomes" id="UP000032566"/>
    </source>
</evidence>
<reference evidence="2 3" key="1">
    <citation type="submission" date="2014-12" db="EMBL/GenBank/DDBJ databases">
        <title>Isolation of bacteria from lake water.</title>
        <authorList>
            <person name="Sheng K.-Y."/>
            <person name="Chin P.-S."/>
            <person name="Chan K.-G."/>
            <person name="Tan G.S."/>
        </authorList>
    </citation>
    <scope>NUCLEOTIDE SEQUENCE [LARGE SCALE GENOMIC DNA]</scope>
    <source>
        <strain evidence="2 3">KY4</strain>
    </source>
</reference>
<proteinExistence type="predicted"/>
<name>A0A0D7KEG6_9BURK</name>
<keyword evidence="3" id="KW-1185">Reference proteome</keyword>
<dbReference type="Proteomes" id="UP000032566">
    <property type="component" value="Unassembled WGS sequence"/>
</dbReference>
<dbReference type="RefSeq" id="WP_044394881.1">
    <property type="nucleotide sequence ID" value="NZ_JXYQ01000002.1"/>
</dbReference>
<keyword evidence="1" id="KW-0175">Coiled coil</keyword>
<dbReference type="AlphaFoldDB" id="A0A0D7KEG6"/>
<dbReference type="EMBL" id="JXYQ01000002">
    <property type="protein sequence ID" value="KJA12449.1"/>
    <property type="molecule type" value="Genomic_DNA"/>
</dbReference>